<dbReference type="SUPFAM" id="SSF56235">
    <property type="entry name" value="N-terminal nucleophile aminohydrolases (Ntn hydrolases)"/>
    <property type="match status" value="1"/>
</dbReference>
<dbReference type="SUPFAM" id="SSF52402">
    <property type="entry name" value="Adenine nucleotide alpha hydrolases-like"/>
    <property type="match status" value="1"/>
</dbReference>
<comment type="catalytic activity">
    <reaction evidence="7">
        <text>L-aspartate + L-glutamine + ATP + H2O = L-asparagine + L-glutamate + AMP + diphosphate + H(+)</text>
        <dbReference type="Rhea" id="RHEA:12228"/>
        <dbReference type="ChEBI" id="CHEBI:15377"/>
        <dbReference type="ChEBI" id="CHEBI:15378"/>
        <dbReference type="ChEBI" id="CHEBI:29985"/>
        <dbReference type="ChEBI" id="CHEBI:29991"/>
        <dbReference type="ChEBI" id="CHEBI:30616"/>
        <dbReference type="ChEBI" id="CHEBI:33019"/>
        <dbReference type="ChEBI" id="CHEBI:58048"/>
        <dbReference type="ChEBI" id="CHEBI:58359"/>
        <dbReference type="ChEBI" id="CHEBI:456215"/>
        <dbReference type="EC" id="6.3.5.4"/>
    </reaction>
</comment>
<protein>
    <recommendedName>
        <fullName evidence="3">asparagine synthase (glutamine-hydrolyzing)</fullName>
        <ecNumber evidence="3">6.3.5.4</ecNumber>
    </recommendedName>
</protein>
<reference evidence="9 10" key="1">
    <citation type="submission" date="2024-03" db="EMBL/GenBank/DDBJ databases">
        <title>Sulfurimonas sp. HSL3-1.</title>
        <authorList>
            <person name="Wang S."/>
        </authorList>
    </citation>
    <scope>NUCLEOTIDE SEQUENCE [LARGE SCALE GENOMIC DNA]</scope>
    <source>
        <strain evidence="9 10">HSL3-1</strain>
    </source>
</reference>
<dbReference type="NCBIfam" id="TIGR01536">
    <property type="entry name" value="asn_synth_AEB"/>
    <property type="match status" value="1"/>
</dbReference>
<dbReference type="InterPro" id="IPR029055">
    <property type="entry name" value="Ntn_hydrolases_N"/>
</dbReference>
<dbReference type="PIRSF" id="PIRSF001589">
    <property type="entry name" value="Asn_synthetase_glu-h"/>
    <property type="match status" value="1"/>
</dbReference>
<keyword evidence="5" id="KW-0067">ATP-binding</keyword>
<dbReference type="PANTHER" id="PTHR43284:SF1">
    <property type="entry name" value="ASPARAGINE SYNTHETASE"/>
    <property type="match status" value="1"/>
</dbReference>
<name>A0ABZ3HB95_9BACT</name>
<dbReference type="Gene3D" id="3.60.20.10">
    <property type="entry name" value="Glutamine Phosphoribosylpyrophosphate, subunit 1, domain 1"/>
    <property type="match status" value="1"/>
</dbReference>
<evidence type="ECO:0000256" key="1">
    <source>
        <dbReference type="ARBA" id="ARBA00005187"/>
    </source>
</evidence>
<dbReference type="InterPro" id="IPR033738">
    <property type="entry name" value="AsnB_N"/>
</dbReference>
<dbReference type="PROSITE" id="PS51278">
    <property type="entry name" value="GATASE_TYPE_2"/>
    <property type="match status" value="1"/>
</dbReference>
<evidence type="ECO:0000256" key="4">
    <source>
        <dbReference type="ARBA" id="ARBA00022741"/>
    </source>
</evidence>
<dbReference type="RefSeq" id="WP_345972597.1">
    <property type="nucleotide sequence ID" value="NZ_CP147920.1"/>
</dbReference>
<dbReference type="InterPro" id="IPR017932">
    <property type="entry name" value="GATase_2_dom"/>
</dbReference>
<evidence type="ECO:0000313" key="9">
    <source>
        <dbReference type="EMBL" id="XAU14980.1"/>
    </source>
</evidence>
<organism evidence="9 10">
    <name type="scientific">Sulfurimonas diazotrophicus</name>
    <dbReference type="NCBI Taxonomy" id="3131939"/>
    <lineage>
        <taxon>Bacteria</taxon>
        <taxon>Pseudomonadati</taxon>
        <taxon>Campylobacterota</taxon>
        <taxon>Epsilonproteobacteria</taxon>
        <taxon>Campylobacterales</taxon>
        <taxon>Sulfurimonadaceae</taxon>
        <taxon>Sulfurimonas</taxon>
    </lineage>
</organism>
<evidence type="ECO:0000256" key="3">
    <source>
        <dbReference type="ARBA" id="ARBA00012737"/>
    </source>
</evidence>
<dbReference type="PANTHER" id="PTHR43284">
    <property type="entry name" value="ASPARAGINE SYNTHETASE (GLUTAMINE-HYDROLYZING)"/>
    <property type="match status" value="1"/>
</dbReference>
<evidence type="ECO:0000256" key="7">
    <source>
        <dbReference type="ARBA" id="ARBA00048741"/>
    </source>
</evidence>
<evidence type="ECO:0000256" key="6">
    <source>
        <dbReference type="ARBA" id="ARBA00022962"/>
    </source>
</evidence>
<accession>A0ABZ3HB95</accession>
<dbReference type="Gene3D" id="3.40.50.620">
    <property type="entry name" value="HUPs"/>
    <property type="match status" value="1"/>
</dbReference>
<evidence type="ECO:0000256" key="5">
    <source>
        <dbReference type="ARBA" id="ARBA00022840"/>
    </source>
</evidence>
<dbReference type="EMBL" id="CP147920">
    <property type="protein sequence ID" value="XAU14980.1"/>
    <property type="molecule type" value="Genomic_DNA"/>
</dbReference>
<dbReference type="InterPro" id="IPR051786">
    <property type="entry name" value="ASN_synthetase/amidase"/>
</dbReference>
<sequence>MCAVFGILGDYEPSLARQALAKLAHRGPDYCGIIEEKGLFFAQHRLSIRDLHERSHQPLRKGDVLLSFNGEIYNYREIAETLQLRAATEAETVLEAYLRWGIECVHRFRGMFALAIYDGGTLYLLRDRLGKKPLFFAKQKERFVFASEIKGILPFLPSVRMDDDAMMGFLSFQAPTAPYTFFEGIEKIAPGELITVANGNVSRRSYYCLLEHAEPVDDSSAPQRIEARMEESIAMRLDADVPVAALLSGGIDSAAVNAFAKKLGRPLQTFSLGYTEPWNYDESGSAAETARILGINNTKITISQHDFVDAIDPVMDALDEPLNDPAAIPLYLLFGAIKKEGYRVVLSGEGGDELFLGYRQYFDYLDIEQLASLQRKAWLKKFFHGHFSINREWEWYKRAFDETLLFRGAGEKFTDLQKNALMRRNVRDEDGLRFVQPERDRFDASRWTHPAHWYSYLDLRQLQAEYYLSKLDRVSMAHGIESRTPMLDHRLAETVFGTSAELKIGNGRPKALLKQIMRPYLGDTILNRKKKGFASPYMEYLQASGKIDLITEVNDQTGLFKKEVLERYIDAAVRRGRFKQQVWSLFVLSHWMKKHLL</sequence>
<evidence type="ECO:0000313" key="10">
    <source>
        <dbReference type="Proteomes" id="UP001447842"/>
    </source>
</evidence>
<keyword evidence="9" id="KW-0436">Ligase</keyword>
<dbReference type="InterPro" id="IPR014729">
    <property type="entry name" value="Rossmann-like_a/b/a_fold"/>
</dbReference>
<proteinExistence type="inferred from homology"/>
<gene>
    <name evidence="9" type="primary">asnB</name>
    <name evidence="9" type="ORF">WCY31_12160</name>
</gene>
<evidence type="ECO:0000256" key="2">
    <source>
        <dbReference type="ARBA" id="ARBA00005752"/>
    </source>
</evidence>
<dbReference type="EC" id="6.3.5.4" evidence="3"/>
<dbReference type="CDD" id="cd00712">
    <property type="entry name" value="AsnB"/>
    <property type="match status" value="1"/>
</dbReference>
<dbReference type="InterPro" id="IPR006426">
    <property type="entry name" value="Asn_synth_AEB"/>
</dbReference>
<feature type="domain" description="Glutamine amidotransferase type-2" evidence="8">
    <location>
        <begin position="2"/>
        <end position="199"/>
    </location>
</feature>
<keyword evidence="10" id="KW-1185">Reference proteome</keyword>
<dbReference type="Pfam" id="PF00733">
    <property type="entry name" value="Asn_synthase"/>
    <property type="match status" value="1"/>
</dbReference>
<comment type="pathway">
    <text evidence="1">Amino-acid biosynthesis; L-asparagine biosynthesis; L-asparagine from L-aspartate (L-Gln route): step 1/1.</text>
</comment>
<dbReference type="Proteomes" id="UP001447842">
    <property type="component" value="Chromosome"/>
</dbReference>
<dbReference type="Pfam" id="PF13537">
    <property type="entry name" value="GATase_7"/>
    <property type="match status" value="1"/>
</dbReference>
<evidence type="ECO:0000259" key="8">
    <source>
        <dbReference type="PROSITE" id="PS51278"/>
    </source>
</evidence>
<keyword evidence="4" id="KW-0547">Nucleotide-binding</keyword>
<keyword evidence="6" id="KW-0315">Glutamine amidotransferase</keyword>
<comment type="similarity">
    <text evidence="2">Belongs to the asparagine synthetase family.</text>
</comment>
<dbReference type="InterPro" id="IPR001962">
    <property type="entry name" value="Asn_synthase"/>
</dbReference>
<dbReference type="CDD" id="cd01991">
    <property type="entry name" value="Asn_synthase_B_C"/>
    <property type="match status" value="1"/>
</dbReference>
<dbReference type="GO" id="GO:0004066">
    <property type="term" value="F:asparagine synthase (glutamine-hydrolyzing) activity"/>
    <property type="evidence" value="ECO:0007669"/>
    <property type="project" value="UniProtKB-EC"/>
</dbReference>